<accession>A0A1Y3BBZ8</accession>
<organism evidence="2 3">
    <name type="scientific">Euroglyphus maynei</name>
    <name type="common">Mayne's house dust mite</name>
    <dbReference type="NCBI Taxonomy" id="6958"/>
    <lineage>
        <taxon>Eukaryota</taxon>
        <taxon>Metazoa</taxon>
        <taxon>Ecdysozoa</taxon>
        <taxon>Arthropoda</taxon>
        <taxon>Chelicerata</taxon>
        <taxon>Arachnida</taxon>
        <taxon>Acari</taxon>
        <taxon>Acariformes</taxon>
        <taxon>Sarcoptiformes</taxon>
        <taxon>Astigmata</taxon>
        <taxon>Psoroptidia</taxon>
        <taxon>Analgoidea</taxon>
        <taxon>Pyroglyphidae</taxon>
        <taxon>Pyroglyphinae</taxon>
        <taxon>Euroglyphus</taxon>
    </lineage>
</organism>
<dbReference type="Proteomes" id="UP000194236">
    <property type="component" value="Unassembled WGS sequence"/>
</dbReference>
<comment type="caution">
    <text evidence="2">The sequence shown here is derived from an EMBL/GenBank/DDBJ whole genome shotgun (WGS) entry which is preliminary data.</text>
</comment>
<reference evidence="2 3" key="1">
    <citation type="submission" date="2017-03" db="EMBL/GenBank/DDBJ databases">
        <title>Genome Survey of Euroglyphus maynei.</title>
        <authorList>
            <person name="Arlian L.G."/>
            <person name="Morgan M.S."/>
            <person name="Rider S.D."/>
        </authorList>
    </citation>
    <scope>NUCLEOTIDE SEQUENCE [LARGE SCALE GENOMIC DNA]</scope>
    <source>
        <strain evidence="2">Arlian Lab</strain>
        <tissue evidence="2">Whole body</tissue>
    </source>
</reference>
<dbReference type="OrthoDB" id="5831905at2759"/>
<dbReference type="EMBL" id="MUJZ01032059">
    <property type="protein sequence ID" value="OTF77554.1"/>
    <property type="molecule type" value="Genomic_DNA"/>
</dbReference>
<keyword evidence="3" id="KW-1185">Reference proteome</keyword>
<name>A0A1Y3BBZ8_EURMA</name>
<protein>
    <submittedName>
        <fullName evidence="2">Uncharacterized protein</fullName>
    </submittedName>
</protein>
<evidence type="ECO:0000313" key="3">
    <source>
        <dbReference type="Proteomes" id="UP000194236"/>
    </source>
</evidence>
<gene>
    <name evidence="2" type="ORF">BLA29_002075</name>
</gene>
<proteinExistence type="predicted"/>
<evidence type="ECO:0000313" key="2">
    <source>
        <dbReference type="EMBL" id="OTF77554.1"/>
    </source>
</evidence>
<dbReference type="AlphaFoldDB" id="A0A1Y3BBZ8"/>
<sequence length="140" mass="16124">MSDNHCDDNEQRRQSLQRQESCDDSIKDGRKDSISSHTPPSHSPAGEVLNRAKHYIKKHEGELKQSKQAKDLVAKWKVYMERVGLVLRGDPDPTGMRKEVEDAEESLKLQAIWDFEGYLKYSPIFYGYYSKTEMTSEGIV</sequence>
<feature type="compositionally biased region" description="Basic and acidic residues" evidence="1">
    <location>
        <begin position="1"/>
        <end position="13"/>
    </location>
</feature>
<feature type="compositionally biased region" description="Low complexity" evidence="1">
    <location>
        <begin position="35"/>
        <end position="44"/>
    </location>
</feature>
<feature type="compositionally biased region" description="Basic and acidic residues" evidence="1">
    <location>
        <begin position="20"/>
        <end position="34"/>
    </location>
</feature>
<evidence type="ECO:0000256" key="1">
    <source>
        <dbReference type="SAM" id="MobiDB-lite"/>
    </source>
</evidence>
<feature type="region of interest" description="Disordered" evidence="1">
    <location>
        <begin position="1"/>
        <end position="48"/>
    </location>
</feature>